<dbReference type="Proteomes" id="UP001176941">
    <property type="component" value="Chromosome 12"/>
</dbReference>
<organism evidence="7 8">
    <name type="scientific">Rangifer tarandus platyrhynchus</name>
    <name type="common">Svalbard reindeer</name>
    <dbReference type="NCBI Taxonomy" id="3082113"/>
    <lineage>
        <taxon>Eukaryota</taxon>
        <taxon>Metazoa</taxon>
        <taxon>Chordata</taxon>
        <taxon>Craniata</taxon>
        <taxon>Vertebrata</taxon>
        <taxon>Euteleostomi</taxon>
        <taxon>Mammalia</taxon>
        <taxon>Eutheria</taxon>
        <taxon>Laurasiatheria</taxon>
        <taxon>Artiodactyla</taxon>
        <taxon>Ruminantia</taxon>
        <taxon>Pecora</taxon>
        <taxon>Cervidae</taxon>
        <taxon>Odocoileinae</taxon>
        <taxon>Rangifer</taxon>
    </lineage>
</organism>
<proteinExistence type="inferred from homology"/>
<dbReference type="PANTHER" id="PTHR18919">
    <property type="entry name" value="ACETYL-COA C-ACYLTRANSFERASE"/>
    <property type="match status" value="1"/>
</dbReference>
<evidence type="ECO:0000313" key="7">
    <source>
        <dbReference type="EMBL" id="CAI9155359.1"/>
    </source>
</evidence>
<evidence type="ECO:0000256" key="4">
    <source>
        <dbReference type="RuleBase" id="RU003557"/>
    </source>
</evidence>
<reference evidence="7" key="1">
    <citation type="submission" date="2023-04" db="EMBL/GenBank/DDBJ databases">
        <authorList>
            <consortium name="ELIXIR-Norway"/>
        </authorList>
    </citation>
    <scope>NUCLEOTIDE SEQUENCE [LARGE SCALE GENOMIC DNA]</scope>
</reference>
<accession>A0ABN8Y185</accession>
<keyword evidence="8" id="KW-1185">Reference proteome</keyword>
<keyword evidence="3 4" id="KW-0012">Acyltransferase</keyword>
<evidence type="ECO:0000259" key="5">
    <source>
        <dbReference type="Pfam" id="PF00108"/>
    </source>
</evidence>
<dbReference type="InterPro" id="IPR020616">
    <property type="entry name" value="Thiolase_N"/>
</dbReference>
<evidence type="ECO:0000256" key="2">
    <source>
        <dbReference type="ARBA" id="ARBA00022679"/>
    </source>
</evidence>
<dbReference type="EMBL" id="OX459948">
    <property type="protein sequence ID" value="CAI9155359.1"/>
    <property type="molecule type" value="Genomic_DNA"/>
</dbReference>
<dbReference type="InterPro" id="IPR020617">
    <property type="entry name" value="Thiolase_C"/>
</dbReference>
<protein>
    <recommendedName>
        <fullName evidence="9">Thiolase C-terminal domain-containing protein</fullName>
    </recommendedName>
</protein>
<dbReference type="InterPro" id="IPR016039">
    <property type="entry name" value="Thiolase-like"/>
</dbReference>
<dbReference type="SUPFAM" id="SSF53901">
    <property type="entry name" value="Thiolase-like"/>
    <property type="match status" value="2"/>
</dbReference>
<dbReference type="Pfam" id="PF00108">
    <property type="entry name" value="Thiolase_N"/>
    <property type="match status" value="1"/>
</dbReference>
<dbReference type="Pfam" id="PF02803">
    <property type="entry name" value="Thiolase_C"/>
    <property type="match status" value="1"/>
</dbReference>
<sequence>MSADSDLVVLVSAARTIMGSFNGALSTIPVRDLGSTVIREVLKRAAVAPEEALEVTFGHVLAVGWGRTLFDRPVWVQESPTLFQRGAAELSAGQACRPCASQPSRTDSFLGTSRCGAFMGIGPIPAIKQAVAKAGWSQEDVDVFEISVAFAALSVAVAKELGLNPEKVNTEGGAIALGHPLGASDCRILVILLHALEHKGGHRGVAALSIGDGM</sequence>
<evidence type="ECO:0008006" key="9">
    <source>
        <dbReference type="Google" id="ProtNLM"/>
    </source>
</evidence>
<gene>
    <name evidence="7" type="ORF">MRATA1EN1_LOCUS4321</name>
</gene>
<evidence type="ECO:0000313" key="8">
    <source>
        <dbReference type="Proteomes" id="UP001176941"/>
    </source>
</evidence>
<evidence type="ECO:0000256" key="3">
    <source>
        <dbReference type="ARBA" id="ARBA00023315"/>
    </source>
</evidence>
<dbReference type="PANTHER" id="PTHR18919:SF107">
    <property type="entry name" value="ACETYL-COA ACETYLTRANSFERASE, CYTOSOLIC"/>
    <property type="match status" value="1"/>
</dbReference>
<dbReference type="Gene3D" id="3.40.47.10">
    <property type="match status" value="2"/>
</dbReference>
<name>A0ABN8Y185_RANTA</name>
<feature type="domain" description="Thiolase C-terminal" evidence="6">
    <location>
        <begin position="113"/>
        <end position="214"/>
    </location>
</feature>
<feature type="domain" description="Thiolase N-terminal" evidence="5">
    <location>
        <begin position="8"/>
        <end position="70"/>
    </location>
</feature>
<keyword evidence="2 4" id="KW-0808">Transferase</keyword>
<evidence type="ECO:0000259" key="6">
    <source>
        <dbReference type="Pfam" id="PF02803"/>
    </source>
</evidence>
<evidence type="ECO:0000256" key="1">
    <source>
        <dbReference type="ARBA" id="ARBA00010982"/>
    </source>
</evidence>
<comment type="similarity">
    <text evidence="1 4">Belongs to the thiolase-like superfamily. Thiolase family.</text>
</comment>